<protein>
    <submittedName>
        <fullName evidence="1">Uncharacterized protein</fullName>
    </submittedName>
</protein>
<dbReference type="RefSeq" id="WP_139243667.1">
    <property type="nucleotide sequence ID" value="NZ_FNRM01000002.1"/>
</dbReference>
<keyword evidence="2" id="KW-1185">Reference proteome</keyword>
<evidence type="ECO:0000313" key="2">
    <source>
        <dbReference type="Proteomes" id="UP000198773"/>
    </source>
</evidence>
<evidence type="ECO:0000313" key="1">
    <source>
        <dbReference type="EMBL" id="SEA30593.1"/>
    </source>
</evidence>
<accession>A0A1H4A363</accession>
<organism evidence="1 2">
    <name type="scientific">Alkalimonas amylolytica</name>
    <dbReference type="NCBI Taxonomy" id="152573"/>
    <lineage>
        <taxon>Bacteria</taxon>
        <taxon>Pseudomonadati</taxon>
        <taxon>Pseudomonadota</taxon>
        <taxon>Gammaproteobacteria</taxon>
        <taxon>Alkalimonas</taxon>
    </lineage>
</organism>
<dbReference type="STRING" id="152573.SAMN04488051_102484"/>
<dbReference type="AlphaFoldDB" id="A0A1H4A363"/>
<dbReference type="EMBL" id="FNRM01000002">
    <property type="protein sequence ID" value="SEA30593.1"/>
    <property type="molecule type" value="Genomic_DNA"/>
</dbReference>
<dbReference type="Proteomes" id="UP000198773">
    <property type="component" value="Unassembled WGS sequence"/>
</dbReference>
<dbReference type="OrthoDB" id="9917337at2"/>
<name>A0A1H4A363_ALKAM</name>
<reference evidence="1 2" key="1">
    <citation type="submission" date="2016-10" db="EMBL/GenBank/DDBJ databases">
        <authorList>
            <person name="de Groot N.N."/>
        </authorList>
    </citation>
    <scope>NUCLEOTIDE SEQUENCE [LARGE SCALE GENOMIC DNA]</scope>
    <source>
        <strain evidence="1 2">CGMCC 1.3430</strain>
    </source>
</reference>
<gene>
    <name evidence="1" type="ORF">SAMN04488051_102484</name>
</gene>
<sequence length="228" mass="25927">MNINISLSTPAMMLLGVFTGFIFIGCSDASFDNYEPDSETSAFIDDDYHWELDGHPDDTAVVPDAAGPSAQQLVQQHDIQRTHMLYFPLDSFNTTDPMQLAQMSHHRLNSLTTNTNVIEQIKLCHKTAMQSDGIMASTYLHGSKDAEDEATRQYGQQLYQAYLNKYAPNKGQSLENDLHLYYIELAPNFSFDSNGRLDALYDAFWQWCIALPNTHWTGRYQDNPIQQL</sequence>
<proteinExistence type="predicted"/>